<organism evidence="7 8">
    <name type="scientific">Pocillopora meandrina</name>
    <dbReference type="NCBI Taxonomy" id="46732"/>
    <lineage>
        <taxon>Eukaryota</taxon>
        <taxon>Metazoa</taxon>
        <taxon>Cnidaria</taxon>
        <taxon>Anthozoa</taxon>
        <taxon>Hexacorallia</taxon>
        <taxon>Scleractinia</taxon>
        <taxon>Astrocoeniina</taxon>
        <taxon>Pocilloporidae</taxon>
        <taxon>Pocillopora</taxon>
    </lineage>
</organism>
<dbReference type="Pfam" id="PF17913">
    <property type="entry name" value="FHA_2"/>
    <property type="match status" value="1"/>
</dbReference>
<dbReference type="Gene3D" id="3.40.50.300">
    <property type="entry name" value="P-loop containing nucleotide triphosphate hydrolases"/>
    <property type="match status" value="1"/>
</dbReference>
<dbReference type="InterPro" id="IPR027417">
    <property type="entry name" value="P-loop_NTPase"/>
</dbReference>
<keyword evidence="3" id="KW-0378">Hydrolase</keyword>
<evidence type="ECO:0000313" key="8">
    <source>
        <dbReference type="Proteomes" id="UP001159428"/>
    </source>
</evidence>
<keyword evidence="5" id="KW-0539">Nucleus</keyword>
<dbReference type="SUPFAM" id="SSF49879">
    <property type="entry name" value="SMAD/FHA domain"/>
    <property type="match status" value="1"/>
</dbReference>
<dbReference type="AlphaFoldDB" id="A0AAU9VP04"/>
<sequence>MECLVICCQKSHDPIPLPDGESVLLGRGPLTQITDKKCSRNQVQLTANYVKKEVLVTQLGNNSSSVGGVSLSKGDSTSLGPGGTFCLLGDKYSHFIYFSQLQPSERDKNDDEPKAKKACFDTLSDSDDNLTSEDLEDIRREFGQEMVEKIRPQNNKKVDLSKGDLDSCNLRESWKDIGGELIVFTCRGMEASSKIAGFDLDGTLITTQSGKVFPTSITDWQILCPEVVPKLKDLWHNGYKACIIIFSFQLNCPLFFYQLGISKKQLKVADFKSKIEQIINYLKVPVQVLIATGNSVYRKPLTGMWKHLITQANDDVTVDEKDSFFVGDAAGRPAGWEPGKKKDFSCNDRLFAENIGTQFHTPEEFFLKYKPSPFEWPKFLPKNLDANGSLLNPSNAKLKSEGQELIVMVGYPASGKTTFVQDYLLPLGYVQINRDILGTWQKCVSACKDALLSGKRVVVDNTSPTREARKRYLDCAKQARISARCFLFDVTFEHAQHNNKASRIREMTNKDSTYKHVGHLAFVKYKSSYEEPRCEEGFEEIVKVNFVPRFKDDRVKELYMQFHN</sequence>
<keyword evidence="4" id="KW-0234">DNA repair</keyword>
<proteinExistence type="predicted"/>
<dbReference type="GO" id="GO:0003690">
    <property type="term" value="F:double-stranded DNA binding"/>
    <property type="evidence" value="ECO:0007669"/>
    <property type="project" value="TreeGrafter"/>
</dbReference>
<dbReference type="SUPFAM" id="SSF52540">
    <property type="entry name" value="P-loop containing nucleoside triphosphate hydrolases"/>
    <property type="match status" value="1"/>
</dbReference>
<name>A0AAU9VP04_9CNID</name>
<evidence type="ECO:0000256" key="5">
    <source>
        <dbReference type="ARBA" id="ARBA00023242"/>
    </source>
</evidence>
<dbReference type="InterPro" id="IPR023214">
    <property type="entry name" value="HAD_sf"/>
</dbReference>
<dbReference type="InterPro" id="IPR013954">
    <property type="entry name" value="PNK3P"/>
</dbReference>
<dbReference type="FunFam" id="3.40.50.1000:FF:000078">
    <property type="entry name" value="Bifunctional polynucleotide phosphatase/kinase"/>
    <property type="match status" value="1"/>
</dbReference>
<reference evidence="7 8" key="1">
    <citation type="submission" date="2022-05" db="EMBL/GenBank/DDBJ databases">
        <authorList>
            <consortium name="Genoscope - CEA"/>
            <person name="William W."/>
        </authorList>
    </citation>
    <scope>NUCLEOTIDE SEQUENCE [LARGE SCALE GENOMIC DNA]</scope>
</reference>
<dbReference type="Gene3D" id="3.40.50.1000">
    <property type="entry name" value="HAD superfamily/HAD-like"/>
    <property type="match status" value="1"/>
</dbReference>
<comment type="caution">
    <text evidence="7">The sequence shown here is derived from an EMBL/GenBank/DDBJ whole genome shotgun (WGS) entry which is preliminary data.</text>
</comment>
<dbReference type="Pfam" id="PF08645">
    <property type="entry name" value="PNK3P"/>
    <property type="match status" value="1"/>
</dbReference>
<evidence type="ECO:0000259" key="6">
    <source>
        <dbReference type="Pfam" id="PF17913"/>
    </source>
</evidence>
<dbReference type="PANTHER" id="PTHR12083">
    <property type="entry name" value="BIFUNCTIONAL POLYNUCLEOTIDE PHOSPHATASE/KINASE"/>
    <property type="match status" value="1"/>
</dbReference>
<dbReference type="GO" id="GO:0005634">
    <property type="term" value="C:nucleus"/>
    <property type="evidence" value="ECO:0007669"/>
    <property type="project" value="UniProtKB-SubCell"/>
</dbReference>
<dbReference type="Proteomes" id="UP001159428">
    <property type="component" value="Unassembled WGS sequence"/>
</dbReference>
<keyword evidence="8" id="KW-1185">Reference proteome</keyword>
<protein>
    <recommendedName>
        <fullName evidence="6">PNK FHA domain-containing protein</fullName>
    </recommendedName>
</protein>
<evidence type="ECO:0000256" key="1">
    <source>
        <dbReference type="ARBA" id="ARBA00004123"/>
    </source>
</evidence>
<evidence type="ECO:0000313" key="7">
    <source>
        <dbReference type="EMBL" id="CAH3031824.1"/>
    </source>
</evidence>
<evidence type="ECO:0000256" key="2">
    <source>
        <dbReference type="ARBA" id="ARBA00022763"/>
    </source>
</evidence>
<evidence type="ECO:0000256" key="3">
    <source>
        <dbReference type="ARBA" id="ARBA00022801"/>
    </source>
</evidence>
<dbReference type="GO" id="GO:0046404">
    <property type="term" value="F:ATP-dependent polydeoxyribonucleotide 5'-hydroxyl-kinase activity"/>
    <property type="evidence" value="ECO:0007669"/>
    <property type="project" value="TreeGrafter"/>
</dbReference>
<dbReference type="InterPro" id="IPR036412">
    <property type="entry name" value="HAD-like_sf"/>
</dbReference>
<accession>A0AAU9VP04</accession>
<dbReference type="CDD" id="cd01625">
    <property type="entry name" value="HAD_PNP"/>
    <property type="match status" value="1"/>
</dbReference>
<keyword evidence="2" id="KW-0227">DNA damage</keyword>
<dbReference type="InterPro" id="IPR041388">
    <property type="entry name" value="FHA_2"/>
</dbReference>
<dbReference type="InterPro" id="IPR006551">
    <property type="entry name" value="Polynucleotide_phosphatase"/>
</dbReference>
<dbReference type="FunFam" id="3.40.50.300:FF:000737">
    <property type="entry name" value="Bifunctional polynucleotide phosphatase/kinase"/>
    <property type="match status" value="1"/>
</dbReference>
<dbReference type="PANTHER" id="PTHR12083:SF9">
    <property type="entry name" value="BIFUNCTIONAL POLYNUCLEOTIDE PHOSPHATASE_KINASE"/>
    <property type="match status" value="1"/>
</dbReference>
<gene>
    <name evidence="7" type="ORF">PMEA_00000646</name>
</gene>
<dbReference type="GO" id="GO:0046403">
    <property type="term" value="F:polynucleotide 3'-phosphatase activity"/>
    <property type="evidence" value="ECO:0007669"/>
    <property type="project" value="TreeGrafter"/>
</dbReference>
<dbReference type="EMBL" id="CALNXJ010000001">
    <property type="protein sequence ID" value="CAH3031824.1"/>
    <property type="molecule type" value="Genomic_DNA"/>
</dbReference>
<dbReference type="NCBIfam" id="TIGR01662">
    <property type="entry name" value="HAD-SF-IIIA"/>
    <property type="match status" value="1"/>
</dbReference>
<dbReference type="NCBIfam" id="TIGR01664">
    <property type="entry name" value="DNA-3'-Pase"/>
    <property type="match status" value="1"/>
</dbReference>
<dbReference type="CDD" id="cd22716">
    <property type="entry name" value="FHA_APTX_PNKP"/>
    <property type="match status" value="1"/>
</dbReference>
<comment type="subcellular location">
    <subcellularLocation>
        <location evidence="1">Nucleus</location>
    </subcellularLocation>
</comment>
<dbReference type="InterPro" id="IPR008984">
    <property type="entry name" value="SMAD_FHA_dom_sf"/>
</dbReference>
<feature type="domain" description="PNK FHA" evidence="6">
    <location>
        <begin position="3"/>
        <end position="73"/>
    </location>
</feature>
<dbReference type="Gene3D" id="2.60.200.20">
    <property type="match status" value="1"/>
</dbReference>
<evidence type="ECO:0000256" key="4">
    <source>
        <dbReference type="ARBA" id="ARBA00023204"/>
    </source>
</evidence>
<dbReference type="Pfam" id="PF13671">
    <property type="entry name" value="AAA_33"/>
    <property type="match status" value="1"/>
</dbReference>
<dbReference type="InterPro" id="IPR006549">
    <property type="entry name" value="HAD-SF_hydro_IIIA"/>
</dbReference>
<dbReference type="SUPFAM" id="SSF56784">
    <property type="entry name" value="HAD-like"/>
    <property type="match status" value="1"/>
</dbReference>
<dbReference type="GO" id="GO:0006281">
    <property type="term" value="P:DNA repair"/>
    <property type="evidence" value="ECO:0007669"/>
    <property type="project" value="UniProtKB-KW"/>
</dbReference>